<dbReference type="InterPro" id="IPR004014">
    <property type="entry name" value="ATPase_P-typ_cation-transptr_N"/>
</dbReference>
<evidence type="ECO:0000313" key="3">
    <source>
        <dbReference type="EMBL" id="WPU66076.1"/>
    </source>
</evidence>
<evidence type="ECO:0000259" key="2">
    <source>
        <dbReference type="SMART" id="SM00831"/>
    </source>
</evidence>
<dbReference type="SMART" id="SM00831">
    <property type="entry name" value="Cation_ATPase_N"/>
    <property type="match status" value="1"/>
</dbReference>
<dbReference type="SUPFAM" id="SSF81665">
    <property type="entry name" value="Calcium ATPase, transmembrane domain M"/>
    <property type="match status" value="1"/>
</dbReference>
<feature type="transmembrane region" description="Helical" evidence="1">
    <location>
        <begin position="60"/>
        <end position="78"/>
    </location>
</feature>
<dbReference type="InterPro" id="IPR023298">
    <property type="entry name" value="ATPase_P-typ_TM_dom_sf"/>
</dbReference>
<organism evidence="3 4">
    <name type="scientific">Peredibacter starrii</name>
    <dbReference type="NCBI Taxonomy" id="28202"/>
    <lineage>
        <taxon>Bacteria</taxon>
        <taxon>Pseudomonadati</taxon>
        <taxon>Bdellovibrionota</taxon>
        <taxon>Bacteriovoracia</taxon>
        <taxon>Bacteriovoracales</taxon>
        <taxon>Bacteriovoracaceae</taxon>
        <taxon>Peredibacter</taxon>
    </lineage>
</organism>
<keyword evidence="1" id="KW-1133">Transmembrane helix</keyword>
<keyword evidence="4" id="KW-1185">Reference proteome</keyword>
<proteinExistence type="predicted"/>
<reference evidence="3 4" key="1">
    <citation type="submission" date="2023-11" db="EMBL/GenBank/DDBJ databases">
        <title>Peredibacter starrii A3.12.</title>
        <authorList>
            <person name="Mitchell R.J."/>
        </authorList>
    </citation>
    <scope>NUCLEOTIDE SEQUENCE [LARGE SCALE GENOMIC DNA]</scope>
    <source>
        <strain evidence="3 4">A3.12</strain>
    </source>
</reference>
<keyword evidence="1" id="KW-0472">Membrane</keyword>
<dbReference type="KEGG" id="psti:SOO65_04890"/>
<sequence length="143" mass="16005">MERELLAPHNFSQNEILKLLSTSTDGLSDEEVKSRIEAFGPNIFPVAQSPGMIKIFFKQFLSPLIYVLFAAAALSVFLGDLTDAFFIFIVLIINALIGTTQEYSAEKSAEALKQLSAQHALVIRNGQQKKSYLKSWSPAIWFY</sequence>
<evidence type="ECO:0000313" key="4">
    <source>
        <dbReference type="Proteomes" id="UP001324634"/>
    </source>
</evidence>
<dbReference type="Gene3D" id="2.70.150.10">
    <property type="entry name" value="Calcium-transporting ATPase, cytoplasmic transduction domain A"/>
    <property type="match status" value="1"/>
</dbReference>
<gene>
    <name evidence="3" type="ORF">SOO65_04890</name>
</gene>
<feature type="transmembrane region" description="Helical" evidence="1">
    <location>
        <begin position="84"/>
        <end position="103"/>
    </location>
</feature>
<feature type="domain" description="Cation-transporting P-type ATPase N-terminal" evidence="2">
    <location>
        <begin position="7"/>
        <end position="80"/>
    </location>
</feature>
<dbReference type="Pfam" id="PF00690">
    <property type="entry name" value="Cation_ATPase_N"/>
    <property type="match status" value="1"/>
</dbReference>
<name>A0AAX4HST0_9BACT</name>
<accession>A0AAX4HST0</accession>
<dbReference type="Proteomes" id="UP001324634">
    <property type="component" value="Chromosome"/>
</dbReference>
<dbReference type="Gene3D" id="1.20.1110.10">
    <property type="entry name" value="Calcium-transporting ATPase, transmembrane domain"/>
    <property type="match status" value="1"/>
</dbReference>
<dbReference type="EMBL" id="CP139487">
    <property type="protein sequence ID" value="WPU66076.1"/>
    <property type="molecule type" value="Genomic_DNA"/>
</dbReference>
<keyword evidence="1" id="KW-0812">Transmembrane</keyword>
<dbReference type="RefSeq" id="WP_321397845.1">
    <property type="nucleotide sequence ID" value="NZ_CP139487.1"/>
</dbReference>
<evidence type="ECO:0000256" key="1">
    <source>
        <dbReference type="SAM" id="Phobius"/>
    </source>
</evidence>
<dbReference type="PANTHER" id="PTHR42861">
    <property type="entry name" value="CALCIUM-TRANSPORTING ATPASE"/>
    <property type="match status" value="1"/>
</dbReference>
<dbReference type="AlphaFoldDB" id="A0AAX4HST0"/>
<protein>
    <submittedName>
        <fullName evidence="3">Cation-transporting P-type ATPase</fullName>
    </submittedName>
</protein>